<keyword evidence="1" id="KW-0732">Signal</keyword>
<protein>
    <recommendedName>
        <fullName evidence="4">Lipoprotein</fullName>
    </recommendedName>
</protein>
<feature type="chain" id="PRO_5026209054" description="Lipoprotein" evidence="1">
    <location>
        <begin position="27"/>
        <end position="123"/>
    </location>
</feature>
<accession>A0A6H2DR31</accession>
<feature type="signal peptide" evidence="1">
    <location>
        <begin position="1"/>
        <end position="26"/>
    </location>
</feature>
<dbReference type="Proteomes" id="UP000501600">
    <property type="component" value="Chromosome"/>
</dbReference>
<keyword evidence="3" id="KW-1185">Reference proteome</keyword>
<dbReference type="PROSITE" id="PS51257">
    <property type="entry name" value="PROKAR_LIPOPROTEIN"/>
    <property type="match status" value="1"/>
</dbReference>
<gene>
    <name evidence="2" type="ORF">HF685_13875</name>
</gene>
<name>A0A6H2DR31_9SPHN</name>
<dbReference type="AlphaFoldDB" id="A0A6H2DR31"/>
<evidence type="ECO:0000313" key="2">
    <source>
        <dbReference type="EMBL" id="QJB70860.1"/>
    </source>
</evidence>
<dbReference type="EMBL" id="CP051217">
    <property type="protein sequence ID" value="QJB70860.1"/>
    <property type="molecule type" value="Genomic_DNA"/>
</dbReference>
<proteinExistence type="predicted"/>
<sequence>MAMIRKFSVVFLIPMLAACASTGNVAPGLPATYNNPGLQNVQGLDIVMGKSASNLIRLFGDPAQDVAEAPGRKLQFSSGACILDAYLYPPPGGGDARVTHIDTRRSDGAEVDRVSCVNALRIR</sequence>
<evidence type="ECO:0000313" key="3">
    <source>
        <dbReference type="Proteomes" id="UP000501600"/>
    </source>
</evidence>
<reference evidence="2 3" key="1">
    <citation type="submission" date="2020-04" db="EMBL/GenBank/DDBJ databases">
        <title>Genome sequence for Sphingorhabdus sp. strain M1.</title>
        <authorList>
            <person name="Park S.-J."/>
        </authorList>
    </citation>
    <scope>NUCLEOTIDE SEQUENCE [LARGE SCALE GENOMIC DNA]</scope>
    <source>
        <strain evidence="2 3">JK6</strain>
    </source>
</reference>
<dbReference type="KEGG" id="phao:HF685_13875"/>
<evidence type="ECO:0000256" key="1">
    <source>
        <dbReference type="SAM" id="SignalP"/>
    </source>
</evidence>
<organism evidence="2 3">
    <name type="scientific">Parasphingorhabdus halotolerans</name>
    <dbReference type="NCBI Taxonomy" id="2725558"/>
    <lineage>
        <taxon>Bacteria</taxon>
        <taxon>Pseudomonadati</taxon>
        <taxon>Pseudomonadota</taxon>
        <taxon>Alphaproteobacteria</taxon>
        <taxon>Sphingomonadales</taxon>
        <taxon>Sphingomonadaceae</taxon>
        <taxon>Parasphingorhabdus</taxon>
    </lineage>
</organism>
<evidence type="ECO:0008006" key="4">
    <source>
        <dbReference type="Google" id="ProtNLM"/>
    </source>
</evidence>